<evidence type="ECO:0000256" key="7">
    <source>
        <dbReference type="ARBA" id="ARBA00022723"/>
    </source>
</evidence>
<dbReference type="InterPro" id="IPR004843">
    <property type="entry name" value="Calcineurin-like_PHP"/>
</dbReference>
<evidence type="ECO:0000259" key="14">
    <source>
        <dbReference type="Pfam" id="PF00149"/>
    </source>
</evidence>
<dbReference type="SUPFAM" id="SSF56300">
    <property type="entry name" value="Metallo-dependent phosphatases"/>
    <property type="match status" value="1"/>
</dbReference>
<dbReference type="PANTHER" id="PTHR11575:SF32">
    <property type="entry name" value="APYRASE-LIKE PROTEIN"/>
    <property type="match status" value="1"/>
</dbReference>
<dbReference type="GO" id="GO:0090729">
    <property type="term" value="F:toxin activity"/>
    <property type="evidence" value="ECO:0007669"/>
    <property type="project" value="UniProtKB-KW"/>
</dbReference>
<keyword evidence="6" id="KW-0800">Toxin</keyword>
<dbReference type="Proteomes" id="UP000322000">
    <property type="component" value="Chromosome 1"/>
</dbReference>
<evidence type="ECO:0000256" key="3">
    <source>
        <dbReference type="ARBA" id="ARBA00012148"/>
    </source>
</evidence>
<dbReference type="InParanoid" id="A0A7E5VIB4"/>
<gene>
    <name evidence="17" type="primary">LOC113494103</name>
</gene>
<keyword evidence="7" id="KW-0479">Metal-binding</keyword>
<dbReference type="InterPro" id="IPR008334">
    <property type="entry name" value="5'-Nucleotdase_C"/>
</dbReference>
<dbReference type="InterPro" id="IPR006146">
    <property type="entry name" value="5'-Nucleotdase_CS"/>
</dbReference>
<dbReference type="PRINTS" id="PR01607">
    <property type="entry name" value="APYRASEFAMLY"/>
</dbReference>
<keyword evidence="11" id="KW-1199">Hemostasis impairing toxin</keyword>
<dbReference type="InterPro" id="IPR036907">
    <property type="entry name" value="5'-Nucleotdase_C_sf"/>
</dbReference>
<feature type="domain" description="5'-Nucleotidase C-terminal" evidence="15">
    <location>
        <begin position="412"/>
        <end position="572"/>
    </location>
</feature>
<dbReference type="GO" id="GO:0046872">
    <property type="term" value="F:metal ion binding"/>
    <property type="evidence" value="ECO:0007669"/>
    <property type="project" value="UniProtKB-KW"/>
</dbReference>
<evidence type="ECO:0000313" key="17">
    <source>
        <dbReference type="RefSeq" id="XP_026728055.1"/>
    </source>
</evidence>
<evidence type="ECO:0000256" key="11">
    <source>
        <dbReference type="ARBA" id="ARBA00023240"/>
    </source>
</evidence>
<reference evidence="17" key="1">
    <citation type="submission" date="2025-08" db="UniProtKB">
        <authorList>
            <consortium name="RefSeq"/>
        </authorList>
    </citation>
    <scope>IDENTIFICATION</scope>
</reference>
<comment type="similarity">
    <text evidence="2 12">Belongs to the 5'-nucleotidase family.</text>
</comment>
<dbReference type="EC" id="3.6.1.5" evidence="3"/>
<dbReference type="GeneID" id="113494103"/>
<dbReference type="Gene3D" id="3.90.780.10">
    <property type="entry name" value="5'-Nucleotidase, C-terminal domain"/>
    <property type="match status" value="1"/>
</dbReference>
<dbReference type="GO" id="GO:0000166">
    <property type="term" value="F:nucleotide binding"/>
    <property type="evidence" value="ECO:0007669"/>
    <property type="project" value="UniProtKB-KW"/>
</dbReference>
<evidence type="ECO:0000256" key="4">
    <source>
        <dbReference type="ARBA" id="ARBA00022442"/>
    </source>
</evidence>
<comment type="subcellular location">
    <subcellularLocation>
        <location evidence="1">Secreted</location>
    </subcellularLocation>
</comment>
<evidence type="ECO:0000256" key="8">
    <source>
        <dbReference type="ARBA" id="ARBA00022729"/>
    </source>
</evidence>
<keyword evidence="10 12" id="KW-0378">Hydrolase</keyword>
<keyword evidence="8" id="KW-0732">Signal</keyword>
<proteinExistence type="inferred from homology"/>
<dbReference type="GO" id="GO:0008253">
    <property type="term" value="F:5'-nucleotidase activity"/>
    <property type="evidence" value="ECO:0007669"/>
    <property type="project" value="TreeGrafter"/>
</dbReference>
<dbReference type="OrthoDB" id="7722975at2759"/>
<dbReference type="PROSITE" id="PS00786">
    <property type="entry name" value="5_NUCLEOTIDASE_2"/>
    <property type="match status" value="1"/>
</dbReference>
<dbReference type="CDD" id="cd07409">
    <property type="entry name" value="MPP_CD73_N"/>
    <property type="match status" value="1"/>
</dbReference>
<keyword evidence="13" id="KW-0812">Transmembrane</keyword>
<organism evidence="16 17">
    <name type="scientific">Trichoplusia ni</name>
    <name type="common">Cabbage looper</name>
    <dbReference type="NCBI Taxonomy" id="7111"/>
    <lineage>
        <taxon>Eukaryota</taxon>
        <taxon>Metazoa</taxon>
        <taxon>Ecdysozoa</taxon>
        <taxon>Arthropoda</taxon>
        <taxon>Hexapoda</taxon>
        <taxon>Insecta</taxon>
        <taxon>Pterygota</taxon>
        <taxon>Neoptera</taxon>
        <taxon>Endopterygota</taxon>
        <taxon>Lepidoptera</taxon>
        <taxon>Glossata</taxon>
        <taxon>Ditrysia</taxon>
        <taxon>Noctuoidea</taxon>
        <taxon>Noctuidae</taxon>
        <taxon>Plusiinae</taxon>
        <taxon>Trichoplusia</taxon>
    </lineage>
</organism>
<evidence type="ECO:0000256" key="6">
    <source>
        <dbReference type="ARBA" id="ARBA00022656"/>
    </source>
</evidence>
<dbReference type="GO" id="GO:0004050">
    <property type="term" value="F:apyrase activity"/>
    <property type="evidence" value="ECO:0007669"/>
    <property type="project" value="UniProtKB-EC"/>
</dbReference>
<dbReference type="PANTHER" id="PTHR11575">
    <property type="entry name" value="5'-NUCLEOTIDASE-RELATED"/>
    <property type="match status" value="1"/>
</dbReference>
<evidence type="ECO:0000256" key="5">
    <source>
        <dbReference type="ARBA" id="ARBA00022525"/>
    </source>
</evidence>
<keyword evidence="13" id="KW-1133">Transmembrane helix</keyword>
<keyword evidence="9 12" id="KW-0547">Nucleotide-binding</keyword>
<keyword evidence="13" id="KW-0472">Membrane</keyword>
<keyword evidence="16" id="KW-1185">Reference proteome</keyword>
<dbReference type="KEGG" id="tnl:113494103"/>
<evidence type="ECO:0000256" key="10">
    <source>
        <dbReference type="ARBA" id="ARBA00022801"/>
    </source>
</evidence>
<dbReference type="AlphaFoldDB" id="A0A7E5VIB4"/>
<keyword evidence="4" id="KW-1201">Platelet aggregation inhibiting toxin</keyword>
<evidence type="ECO:0000313" key="16">
    <source>
        <dbReference type="Proteomes" id="UP000322000"/>
    </source>
</evidence>
<dbReference type="RefSeq" id="XP_026728055.1">
    <property type="nucleotide sequence ID" value="XM_026872254.1"/>
</dbReference>
<dbReference type="Pfam" id="PF00149">
    <property type="entry name" value="Metallophos"/>
    <property type="match status" value="1"/>
</dbReference>
<evidence type="ECO:0000256" key="2">
    <source>
        <dbReference type="ARBA" id="ARBA00006654"/>
    </source>
</evidence>
<evidence type="ECO:0000256" key="1">
    <source>
        <dbReference type="ARBA" id="ARBA00004613"/>
    </source>
</evidence>
<sequence length="609" mass="68161">MSLSQGLLLTSTDAKFFAHSAGNINKETFRVELLYFPPQYPSSRRADRTRVRYVNIKKYLINSFKNNCKMLVFWCLTILVGYVHGFALPFEGLYPLDIIHYNDFHARFEETSVDTPTCRYNNNSCIGGFPRLYQEIHTLLQEKPHSLVLNAGDSFQGTYWYTLLKWSVTQEFMNLIPHDAHAIGNHEFDDGPDGLAPYLSALKAPVLAANMDTSLEPVLNGLYKPHTIVKRKGRKIGIIGLITPDTAKLSSPGKVKFTDPKEAARREAEALNEKGVDIIVLLSHCGLEVDQEIAREVGEYIDIIVGGHTHSLLWNGEAPSGEAVAGPYPVFIENSHDKKHQVLIVQASAFTKYMGNLTVYFDFRGDYVKWEGNPLYLDRSIPEDPEIKAKLAPYAKRVHDAENVAVGSTVNTMRFDDCVFGECTLGDMLVDALLEYGIEKVTSPFPYLSFIQRGNIKSSIMQGTITDGSIFELLPFNDRVELFELEGKYVRQALERSMFDAWGYNPFKGPWLLQVAGIQVTYNVSLPEGSRVTSASVLDKSTPKPLDDNATYIVVAPAYLADGGDGFSMFKEGKKNAAVIGRDQKVLESYIRKYSPLDIKTDGRIVINS</sequence>
<protein>
    <recommendedName>
        <fullName evidence="3">apyrase</fullName>
        <ecNumber evidence="3">3.6.1.5</ecNumber>
    </recommendedName>
</protein>
<dbReference type="Gene3D" id="3.60.21.10">
    <property type="match status" value="1"/>
</dbReference>
<feature type="transmembrane region" description="Helical" evidence="13">
    <location>
        <begin position="71"/>
        <end position="90"/>
    </location>
</feature>
<dbReference type="InterPro" id="IPR029052">
    <property type="entry name" value="Metallo-depent_PP-like"/>
</dbReference>
<dbReference type="FunFam" id="3.60.21.10:FF:000020">
    <property type="entry name" value="NT5E isoform 4"/>
    <property type="match status" value="1"/>
</dbReference>
<dbReference type="Pfam" id="PF02872">
    <property type="entry name" value="5_nucleotid_C"/>
    <property type="match status" value="1"/>
</dbReference>
<evidence type="ECO:0000256" key="9">
    <source>
        <dbReference type="ARBA" id="ARBA00022741"/>
    </source>
</evidence>
<dbReference type="SUPFAM" id="SSF55816">
    <property type="entry name" value="5'-nucleotidase (syn. UDP-sugar hydrolase), C-terminal domain"/>
    <property type="match status" value="1"/>
</dbReference>
<evidence type="ECO:0000256" key="13">
    <source>
        <dbReference type="SAM" id="Phobius"/>
    </source>
</evidence>
<dbReference type="GO" id="GO:0005576">
    <property type="term" value="C:extracellular region"/>
    <property type="evidence" value="ECO:0007669"/>
    <property type="project" value="UniProtKB-SubCell"/>
</dbReference>
<accession>A0A7E5VIB4</accession>
<dbReference type="InterPro" id="IPR006179">
    <property type="entry name" value="5_nucleotidase/apyrase"/>
</dbReference>
<dbReference type="GO" id="GO:0005886">
    <property type="term" value="C:plasma membrane"/>
    <property type="evidence" value="ECO:0007669"/>
    <property type="project" value="TreeGrafter"/>
</dbReference>
<keyword evidence="5" id="KW-0964">Secreted</keyword>
<name>A0A7E5VIB4_TRINI</name>
<dbReference type="GO" id="GO:0006196">
    <property type="term" value="P:AMP catabolic process"/>
    <property type="evidence" value="ECO:0007669"/>
    <property type="project" value="TreeGrafter"/>
</dbReference>
<feature type="domain" description="Calcineurin-like phosphoesterase" evidence="14">
    <location>
        <begin position="98"/>
        <end position="311"/>
    </location>
</feature>
<evidence type="ECO:0000256" key="12">
    <source>
        <dbReference type="RuleBase" id="RU362119"/>
    </source>
</evidence>
<evidence type="ECO:0000259" key="15">
    <source>
        <dbReference type="Pfam" id="PF02872"/>
    </source>
</evidence>